<name>A0A024TL48_9STRA</name>
<reference evidence="6" key="1">
    <citation type="submission" date="2013-12" db="EMBL/GenBank/DDBJ databases">
        <title>The Genome Sequence of Aphanomyces invadans NJM9701.</title>
        <authorList>
            <consortium name="The Broad Institute Genomics Platform"/>
            <person name="Russ C."/>
            <person name="Tyler B."/>
            <person name="van West P."/>
            <person name="Dieguez-Uribeondo J."/>
            <person name="Young S.K."/>
            <person name="Zeng Q."/>
            <person name="Gargeya S."/>
            <person name="Fitzgerald M."/>
            <person name="Abouelleil A."/>
            <person name="Alvarado L."/>
            <person name="Chapman S.B."/>
            <person name="Gainer-Dewar J."/>
            <person name="Goldberg J."/>
            <person name="Griggs A."/>
            <person name="Gujja S."/>
            <person name="Hansen M."/>
            <person name="Howarth C."/>
            <person name="Imamovic A."/>
            <person name="Ireland A."/>
            <person name="Larimer J."/>
            <person name="McCowan C."/>
            <person name="Murphy C."/>
            <person name="Pearson M."/>
            <person name="Poon T.W."/>
            <person name="Priest M."/>
            <person name="Roberts A."/>
            <person name="Saif S."/>
            <person name="Shea T."/>
            <person name="Sykes S."/>
            <person name="Wortman J."/>
            <person name="Nusbaum C."/>
            <person name="Birren B."/>
        </authorList>
    </citation>
    <scope>NUCLEOTIDE SEQUENCE [LARGE SCALE GENOMIC DNA]</scope>
    <source>
        <strain evidence="6">NJM9701</strain>
    </source>
</reference>
<dbReference type="InterPro" id="IPR015943">
    <property type="entry name" value="WD40/YVTN_repeat-like_dom_sf"/>
</dbReference>
<feature type="domain" description="Vps41 beta-propeller" evidence="5">
    <location>
        <begin position="16"/>
        <end position="393"/>
    </location>
</feature>
<dbReference type="Pfam" id="PF23556">
    <property type="entry name" value="TPR_Vps41"/>
    <property type="match status" value="1"/>
</dbReference>
<dbReference type="GO" id="GO:0005770">
    <property type="term" value="C:late endosome"/>
    <property type="evidence" value="ECO:0007669"/>
    <property type="project" value="TreeGrafter"/>
</dbReference>
<dbReference type="PANTHER" id="PTHR12616:SF1">
    <property type="entry name" value="VACUOLAR PROTEIN SORTING-ASSOCIATED PROTEIN 41 HOMOLOG"/>
    <property type="match status" value="1"/>
</dbReference>
<sequence>MEPPPQEDAGESEPLLKYERVGGHFHTLLRDDALSCIAGHMNFICVGTFSGHVLLLELNGRYIRRLHQHHKRVHEICIDESGQHIVSCSDDGTVAVYALLPMSTEQDASRVVIPTSGGEVNIYNFYNAVYSAQLEHGYATKRERSFACGGISGQLVVNKKGWIIDKENTIHEGEGPVHCIRYHENLLAWVNDWGVKIYNIETDTRVTYIERPQNCPPLELCRAHLVWHTLSSGDLVLLVGWGHTLRVVRIKPDHDADRSQGKAQQPPATLFGAALTAEVISFITFDFFVAGVAPWGDHAVCILAYRAPGSSAGPTEGPRQGQKESGEGVVETTPCPEMHVLDWQGNQLAVDMLQLRGFDKLRASDYHVESLHQAIHHTSPVLYLCTPKDVVVCRARDIDDRVAYALSNRAYEKALDIALTDVYALKRHALDELVEYYLGELIRSKQFGAAADVCRQHLSPHLWEKYVYVFAQKGQLSAIAKYMPTSNPRLPTSQYEMVLQHFLDTDPAQLLCIIRKWPKPRMTDRPATTTGARVSAEYTKTASVFDPLYDAAAWIVQLETVVRRRRVAETDVDRMSMETSYVMEALAELYTATDQFDHALRIYLSQGSLCTNKDHAFKLIVEHNLWDAIRNKVVNLMHIDRDAALRMLVHQVQSDQLNVHAIVDQLEHKRDLLHEYLHNLFVHRFADYNVEAYASLHERQISLYAEFAPSLLVPFLQTSAFVPLEKAYQFCSERSPPLWDAMIFILGRMGHQKKALDFILTQLRDVHHAIQFVQEHGDDLWEYLVEISLTNRGYMEQLLEYASDHQIDPIKIVRKIPPDMEIAGLKAKVQQIIANYRIQLSLCHGCTKAFEADRVDLLARLVTHRRKARRVSSHVACGICFGPMKPMAVRRHVSFVGSVDSWVAEQGIAPLLRVRVRPRVSHGVPGREEHAVEATARAGRDRTRVLSMRQLQAAGWTAQCARSSRSKGPHRPAARACSANNCARLIKITTTFATWVQRSRRRENVGR</sequence>
<dbReference type="InterPro" id="IPR011990">
    <property type="entry name" value="TPR-like_helical_dom_sf"/>
</dbReference>
<dbReference type="Gene3D" id="1.25.40.10">
    <property type="entry name" value="Tetratricopeptide repeat domain"/>
    <property type="match status" value="1"/>
</dbReference>
<dbReference type="PROSITE" id="PS50236">
    <property type="entry name" value="CHCR"/>
    <property type="match status" value="1"/>
</dbReference>
<evidence type="ECO:0000313" key="6">
    <source>
        <dbReference type="EMBL" id="ETV94860.1"/>
    </source>
</evidence>
<evidence type="ECO:0000256" key="3">
    <source>
        <dbReference type="PROSITE-ProRule" id="PRU01006"/>
    </source>
</evidence>
<evidence type="ECO:0000256" key="1">
    <source>
        <dbReference type="ARBA" id="ARBA00022448"/>
    </source>
</evidence>
<dbReference type="InterPro" id="IPR036322">
    <property type="entry name" value="WD40_repeat_dom_sf"/>
</dbReference>
<accession>A0A024TL48</accession>
<keyword evidence="2" id="KW-0653">Protein transport</keyword>
<evidence type="ECO:0000256" key="4">
    <source>
        <dbReference type="SAM" id="MobiDB-lite"/>
    </source>
</evidence>
<dbReference type="InterPro" id="IPR045111">
    <property type="entry name" value="Vps41/Vps8"/>
</dbReference>
<dbReference type="GO" id="GO:0016236">
    <property type="term" value="P:macroautophagy"/>
    <property type="evidence" value="ECO:0007669"/>
    <property type="project" value="TreeGrafter"/>
</dbReference>
<dbReference type="eggNOG" id="KOG2066">
    <property type="taxonomic scope" value="Eukaryota"/>
</dbReference>
<dbReference type="InterPro" id="IPR001680">
    <property type="entry name" value="WD40_rpt"/>
</dbReference>
<dbReference type="AlphaFoldDB" id="A0A024TL48"/>
<dbReference type="InterPro" id="IPR000547">
    <property type="entry name" value="Clathrin_H-chain/VPS_repeat"/>
</dbReference>
<dbReference type="GO" id="GO:0009267">
    <property type="term" value="P:cellular response to starvation"/>
    <property type="evidence" value="ECO:0007669"/>
    <property type="project" value="TreeGrafter"/>
</dbReference>
<dbReference type="GeneID" id="20088573"/>
<dbReference type="SMART" id="SM00320">
    <property type="entry name" value="WD40"/>
    <property type="match status" value="2"/>
</dbReference>
<dbReference type="VEuPathDB" id="FungiDB:H310_11523"/>
<feature type="repeat" description="CHCR" evidence="3">
    <location>
        <begin position="650"/>
        <end position="800"/>
    </location>
</feature>
<proteinExistence type="predicted"/>
<dbReference type="GO" id="GO:0034058">
    <property type="term" value="P:endosomal vesicle fusion"/>
    <property type="evidence" value="ECO:0007669"/>
    <property type="project" value="TreeGrafter"/>
</dbReference>
<dbReference type="RefSeq" id="XP_008876452.1">
    <property type="nucleotide sequence ID" value="XM_008878230.1"/>
</dbReference>
<dbReference type="EMBL" id="KI913983">
    <property type="protein sequence ID" value="ETV94860.1"/>
    <property type="molecule type" value="Genomic_DNA"/>
</dbReference>
<evidence type="ECO:0000256" key="2">
    <source>
        <dbReference type="ARBA" id="ARBA00022927"/>
    </source>
</evidence>
<dbReference type="Pfam" id="PF23411">
    <property type="entry name" value="Beta-prop_Vps41"/>
    <property type="match status" value="1"/>
</dbReference>
<gene>
    <name evidence="6" type="ORF">H310_11523</name>
</gene>
<protein>
    <recommendedName>
        <fullName evidence="5">Vps41 beta-propeller domain-containing protein</fullName>
    </recommendedName>
</protein>
<dbReference type="PANTHER" id="PTHR12616">
    <property type="entry name" value="VACUOLAR PROTEIN SORTING VPS41"/>
    <property type="match status" value="1"/>
</dbReference>
<organism evidence="6">
    <name type="scientific">Aphanomyces invadans</name>
    <dbReference type="NCBI Taxonomy" id="157072"/>
    <lineage>
        <taxon>Eukaryota</taxon>
        <taxon>Sar</taxon>
        <taxon>Stramenopiles</taxon>
        <taxon>Oomycota</taxon>
        <taxon>Saprolegniomycetes</taxon>
        <taxon>Saprolegniales</taxon>
        <taxon>Verrucalvaceae</taxon>
        <taxon>Aphanomyces</taxon>
    </lineage>
</organism>
<dbReference type="GO" id="GO:0030897">
    <property type="term" value="C:HOPS complex"/>
    <property type="evidence" value="ECO:0007669"/>
    <property type="project" value="TreeGrafter"/>
</dbReference>
<dbReference type="GO" id="GO:0006623">
    <property type="term" value="P:protein targeting to vacuole"/>
    <property type="evidence" value="ECO:0007669"/>
    <property type="project" value="InterPro"/>
</dbReference>
<dbReference type="InterPro" id="IPR057780">
    <property type="entry name" value="Beta-prop_Vps41"/>
</dbReference>
<dbReference type="OrthoDB" id="244107at2759"/>
<dbReference type="STRING" id="157072.A0A024TL48"/>
<evidence type="ECO:0000259" key="5">
    <source>
        <dbReference type="Pfam" id="PF23411"/>
    </source>
</evidence>
<keyword evidence="1" id="KW-0813">Transport</keyword>
<feature type="region of interest" description="Disordered" evidence="4">
    <location>
        <begin position="310"/>
        <end position="330"/>
    </location>
</feature>
<dbReference type="Gene3D" id="2.130.10.10">
    <property type="entry name" value="YVTN repeat-like/Quinoprotein amine dehydrogenase"/>
    <property type="match status" value="1"/>
</dbReference>
<dbReference type="SUPFAM" id="SSF50978">
    <property type="entry name" value="WD40 repeat-like"/>
    <property type="match status" value="1"/>
</dbReference>